<feature type="transmembrane region" description="Helical" evidence="8">
    <location>
        <begin position="212"/>
        <end position="234"/>
    </location>
</feature>
<feature type="transmembrane region" description="Helical" evidence="8">
    <location>
        <begin position="71"/>
        <end position="97"/>
    </location>
</feature>
<dbReference type="Proteomes" id="UP000056109">
    <property type="component" value="Chromosome I"/>
</dbReference>
<reference evidence="11" key="1">
    <citation type="submission" date="2014-09" db="EMBL/GenBank/DDBJ databases">
        <authorList>
            <person name="Illeghems K.G."/>
        </authorList>
    </citation>
    <scope>NUCLEOTIDE SEQUENCE [LARGE SCALE GENOMIC DNA]</scope>
    <source>
        <strain evidence="11">108B</strain>
    </source>
</reference>
<evidence type="ECO:0000313" key="11">
    <source>
        <dbReference type="Proteomes" id="UP000056109"/>
    </source>
</evidence>
<feature type="transmembrane region" description="Helical" evidence="8">
    <location>
        <begin position="149"/>
        <end position="173"/>
    </location>
</feature>
<feature type="transmembrane region" description="Helical" evidence="8">
    <location>
        <begin position="15"/>
        <end position="33"/>
    </location>
</feature>
<dbReference type="KEGG" id="asz:ASN_1315"/>
<gene>
    <name evidence="10" type="primary">potB</name>
    <name evidence="10" type="ORF">ASN_1315</name>
</gene>
<proteinExistence type="inferred from homology"/>
<name>A0A0U5EYJ3_9PROT</name>
<evidence type="ECO:0000256" key="3">
    <source>
        <dbReference type="ARBA" id="ARBA00022448"/>
    </source>
</evidence>
<keyword evidence="4" id="KW-1003">Cell membrane</keyword>
<dbReference type="PANTHER" id="PTHR42929:SF5">
    <property type="entry name" value="ABC TRANSPORTER PERMEASE PROTEIN"/>
    <property type="match status" value="1"/>
</dbReference>
<dbReference type="CDD" id="cd06261">
    <property type="entry name" value="TM_PBP2"/>
    <property type="match status" value="1"/>
</dbReference>
<comment type="subcellular location">
    <subcellularLocation>
        <location evidence="1 8">Cell membrane</location>
        <topology evidence="1 8">Multi-pass membrane protein</topology>
    </subcellularLocation>
</comment>
<keyword evidence="6 8" id="KW-1133">Transmembrane helix</keyword>
<keyword evidence="7 8" id="KW-0472">Membrane</keyword>
<evidence type="ECO:0000256" key="5">
    <source>
        <dbReference type="ARBA" id="ARBA00022692"/>
    </source>
</evidence>
<dbReference type="PANTHER" id="PTHR42929">
    <property type="entry name" value="INNER MEMBRANE ABC TRANSPORTER PERMEASE PROTEIN YDCU-RELATED-RELATED"/>
    <property type="match status" value="1"/>
</dbReference>
<evidence type="ECO:0000256" key="4">
    <source>
        <dbReference type="ARBA" id="ARBA00022475"/>
    </source>
</evidence>
<dbReference type="PROSITE" id="PS50928">
    <property type="entry name" value="ABC_TM1"/>
    <property type="match status" value="1"/>
</dbReference>
<evidence type="ECO:0000256" key="8">
    <source>
        <dbReference type="RuleBase" id="RU363032"/>
    </source>
</evidence>
<comment type="similarity">
    <text evidence="2">Belongs to the binding-protein-dependent transport system permease family. CysTW subfamily.</text>
</comment>
<evidence type="ECO:0000256" key="6">
    <source>
        <dbReference type="ARBA" id="ARBA00022989"/>
    </source>
</evidence>
<evidence type="ECO:0000256" key="7">
    <source>
        <dbReference type="ARBA" id="ARBA00023136"/>
    </source>
</evidence>
<organism evidence="10 11">
    <name type="scientific">Acetobacter senegalensis</name>
    <dbReference type="NCBI Taxonomy" id="446692"/>
    <lineage>
        <taxon>Bacteria</taxon>
        <taxon>Pseudomonadati</taxon>
        <taxon>Pseudomonadota</taxon>
        <taxon>Alphaproteobacteria</taxon>
        <taxon>Acetobacterales</taxon>
        <taxon>Acetobacteraceae</taxon>
        <taxon>Acetobacter</taxon>
    </lineage>
</organism>
<dbReference type="Pfam" id="PF00528">
    <property type="entry name" value="BPD_transp_1"/>
    <property type="match status" value="1"/>
</dbReference>
<dbReference type="InterPro" id="IPR000515">
    <property type="entry name" value="MetI-like"/>
</dbReference>
<dbReference type="Gene3D" id="1.10.3720.10">
    <property type="entry name" value="MetI-like"/>
    <property type="match status" value="1"/>
</dbReference>
<dbReference type="InterPro" id="IPR035906">
    <property type="entry name" value="MetI-like_sf"/>
</dbReference>
<dbReference type="GO" id="GO:0005886">
    <property type="term" value="C:plasma membrane"/>
    <property type="evidence" value="ECO:0007669"/>
    <property type="project" value="UniProtKB-SubCell"/>
</dbReference>
<dbReference type="EMBL" id="LN606600">
    <property type="protein sequence ID" value="CEF40680.1"/>
    <property type="molecule type" value="Genomic_DNA"/>
</dbReference>
<feature type="transmembrane region" description="Helical" evidence="8">
    <location>
        <begin position="254"/>
        <end position="278"/>
    </location>
</feature>
<dbReference type="GO" id="GO:0055085">
    <property type="term" value="P:transmembrane transport"/>
    <property type="evidence" value="ECO:0007669"/>
    <property type="project" value="InterPro"/>
</dbReference>
<dbReference type="PATRIC" id="fig|446692.3.peg.1320"/>
<feature type="domain" description="ABC transmembrane type-1" evidence="9">
    <location>
        <begin position="71"/>
        <end position="277"/>
    </location>
</feature>
<dbReference type="SUPFAM" id="SSF161098">
    <property type="entry name" value="MetI-like"/>
    <property type="match status" value="1"/>
</dbReference>
<keyword evidence="3 8" id="KW-0813">Transport</keyword>
<evidence type="ECO:0000313" key="10">
    <source>
        <dbReference type="EMBL" id="CEF40680.1"/>
    </source>
</evidence>
<evidence type="ECO:0000259" key="9">
    <source>
        <dbReference type="PROSITE" id="PS50928"/>
    </source>
</evidence>
<sequence>MARGAGQGAPMKRSLLLLPAGLVLTIFLVVPYLDIGFISLHPSSATAPYAPGFTLRNYRDVLTNDYLLHQIAVTLWIGFCTTSATLPLGYIVAWSLTHASGRARAIQQAMVISPLLVGIVVRSYGWTILLGNNGVLNRATRSLGLTKSVIPLMYNEFGIIVALTHIFLPFMIIPIADTLRTADPALVLAARSLGASRVSVFRRVILPLSGPGVQSGCILVFILSVSSYVTPMLIGGMRVKTLPMTVVNTLLDAFLWPAGAAQALILSACAIAILVIFLKLWPMKWNRL</sequence>
<accession>A0A0U5EYJ3</accession>
<keyword evidence="11" id="KW-1185">Reference proteome</keyword>
<keyword evidence="5 8" id="KW-0812">Transmembrane</keyword>
<feature type="transmembrane region" description="Helical" evidence="8">
    <location>
        <begin position="109"/>
        <end position="129"/>
    </location>
</feature>
<evidence type="ECO:0000256" key="2">
    <source>
        <dbReference type="ARBA" id="ARBA00007069"/>
    </source>
</evidence>
<evidence type="ECO:0000256" key="1">
    <source>
        <dbReference type="ARBA" id="ARBA00004651"/>
    </source>
</evidence>
<dbReference type="AlphaFoldDB" id="A0A0U5EYJ3"/>
<protein>
    <submittedName>
        <fullName evidence="10">Spermidine/putrescine transport system permease protein</fullName>
    </submittedName>
</protein>